<evidence type="ECO:0000313" key="4">
    <source>
        <dbReference type="Proteomes" id="UP000596248"/>
    </source>
</evidence>
<dbReference type="Gene3D" id="3.10.180.10">
    <property type="entry name" value="2,3-Dihydroxybiphenyl 1,2-Dioxygenase, domain 1"/>
    <property type="match status" value="1"/>
</dbReference>
<evidence type="ECO:0000259" key="2">
    <source>
        <dbReference type="PROSITE" id="PS51819"/>
    </source>
</evidence>
<reference evidence="3 4" key="1">
    <citation type="submission" date="2021-01" db="EMBL/GenBank/DDBJ databases">
        <title>Identification of strong promoters based on the transcriptome of Brevibacillus choshinensis.</title>
        <authorList>
            <person name="Yao D."/>
            <person name="Zhang K."/>
            <person name="Wu J."/>
        </authorList>
    </citation>
    <scope>NUCLEOTIDE SEQUENCE [LARGE SCALE GENOMIC DNA]</scope>
    <source>
        <strain evidence="3 4">HPD31-SP3</strain>
    </source>
</reference>
<dbReference type="PROSITE" id="PS51819">
    <property type="entry name" value="VOC"/>
    <property type="match status" value="1"/>
</dbReference>
<dbReference type="SUPFAM" id="SSF54593">
    <property type="entry name" value="Glyoxalase/Bleomycin resistance protein/Dihydroxybiphenyl dioxygenase"/>
    <property type="match status" value="1"/>
</dbReference>
<evidence type="ECO:0000256" key="1">
    <source>
        <dbReference type="ARBA" id="ARBA00022723"/>
    </source>
</evidence>
<proteinExistence type="predicted"/>
<evidence type="ECO:0000313" key="3">
    <source>
        <dbReference type="EMBL" id="QRG67293.1"/>
    </source>
</evidence>
<dbReference type="InterPro" id="IPR029068">
    <property type="entry name" value="Glyas_Bleomycin-R_OHBP_Dase"/>
</dbReference>
<feature type="domain" description="VOC" evidence="2">
    <location>
        <begin position="4"/>
        <end position="126"/>
    </location>
</feature>
<dbReference type="InterPro" id="IPR037523">
    <property type="entry name" value="VOC_core"/>
</dbReference>
<dbReference type="CDD" id="cd06587">
    <property type="entry name" value="VOC"/>
    <property type="match status" value="1"/>
</dbReference>
<protein>
    <submittedName>
        <fullName evidence="3">VOC family protein</fullName>
    </submittedName>
</protein>
<organism evidence="3 4">
    <name type="scientific">Brevibacillus choshinensis</name>
    <dbReference type="NCBI Taxonomy" id="54911"/>
    <lineage>
        <taxon>Bacteria</taxon>
        <taxon>Bacillati</taxon>
        <taxon>Bacillota</taxon>
        <taxon>Bacilli</taxon>
        <taxon>Bacillales</taxon>
        <taxon>Paenibacillaceae</taxon>
        <taxon>Brevibacillus</taxon>
    </lineage>
</organism>
<dbReference type="RefSeq" id="WP_203354352.1">
    <property type="nucleotide sequence ID" value="NZ_CP069127.1"/>
</dbReference>
<dbReference type="PANTHER" id="PTHR36113:SF6">
    <property type="entry name" value="FOSFOMYCIN RESISTANCE PROTEIN FOSX"/>
    <property type="match status" value="1"/>
</dbReference>
<keyword evidence="1" id="KW-0479">Metal-binding</keyword>
<dbReference type="InterPro" id="IPR004360">
    <property type="entry name" value="Glyas_Fos-R_dOase_dom"/>
</dbReference>
<dbReference type="InterPro" id="IPR051332">
    <property type="entry name" value="Fosfomycin_Res_Enzymes"/>
</dbReference>
<sequence length="132" mass="15389">MIRKAEHVAMIVTEMDRSIAFYQEMFGYQVRLRGQSPIREMTFLYHDNQPGFEIELIRDLTPMGDYSEQGLVNHLAFTVDDIDEAINHYREKGIEFKTETPNPSLDGGRTIFFYGPDRELLQFVEPGPDRRA</sequence>
<keyword evidence="4" id="KW-1185">Reference proteome</keyword>
<name>A0ABX7FM11_BRECH</name>
<accession>A0ABX7FM11</accession>
<dbReference type="Proteomes" id="UP000596248">
    <property type="component" value="Chromosome"/>
</dbReference>
<dbReference type="EMBL" id="CP069127">
    <property type="protein sequence ID" value="QRG67293.1"/>
    <property type="molecule type" value="Genomic_DNA"/>
</dbReference>
<dbReference type="PANTHER" id="PTHR36113">
    <property type="entry name" value="LYASE, PUTATIVE-RELATED-RELATED"/>
    <property type="match status" value="1"/>
</dbReference>
<gene>
    <name evidence="3" type="ORF">JNE38_28265</name>
</gene>
<dbReference type="Pfam" id="PF00903">
    <property type="entry name" value="Glyoxalase"/>
    <property type="match status" value="1"/>
</dbReference>